<comment type="caution">
    <text evidence="1">The sequence shown here is derived from an EMBL/GenBank/DDBJ whole genome shotgun (WGS) entry which is preliminary data.</text>
</comment>
<protein>
    <submittedName>
        <fullName evidence="1">Uncharacterized protein</fullName>
    </submittedName>
</protein>
<dbReference type="Proteomes" id="UP001620626">
    <property type="component" value="Unassembled WGS sequence"/>
</dbReference>
<sequence length="134" mass="15282">MFPLLPRWHSYSGLFLDKFSAYYHRYMWLRTHETTNVLSKSFAVVITIDPAQLPEGRSADKAKDALQIALESHPTLANYCTFLYFRSHPIVVADKMCLFFPATLSDEEVKAQLFWVLAMLNHEILKATKGGGSP</sequence>
<reference evidence="1 2" key="1">
    <citation type="submission" date="2024-10" db="EMBL/GenBank/DDBJ databases">
        <authorList>
            <person name="Kim D."/>
        </authorList>
    </citation>
    <scope>NUCLEOTIDE SEQUENCE [LARGE SCALE GENOMIC DNA]</scope>
    <source>
        <strain evidence="1">BH-2024</strain>
    </source>
</reference>
<keyword evidence="2" id="KW-1185">Reference proteome</keyword>
<evidence type="ECO:0000313" key="1">
    <source>
        <dbReference type="EMBL" id="KAL3077378.1"/>
    </source>
</evidence>
<proteinExistence type="predicted"/>
<evidence type="ECO:0000313" key="2">
    <source>
        <dbReference type="Proteomes" id="UP001620626"/>
    </source>
</evidence>
<gene>
    <name evidence="1" type="ORF">niasHT_035213</name>
</gene>
<dbReference type="EMBL" id="JBICBT010001232">
    <property type="protein sequence ID" value="KAL3077378.1"/>
    <property type="molecule type" value="Genomic_DNA"/>
</dbReference>
<accession>A0ABD2IME3</accession>
<name>A0ABD2IME3_9BILA</name>
<organism evidence="1 2">
    <name type="scientific">Heterodera trifolii</name>
    <dbReference type="NCBI Taxonomy" id="157864"/>
    <lineage>
        <taxon>Eukaryota</taxon>
        <taxon>Metazoa</taxon>
        <taxon>Ecdysozoa</taxon>
        <taxon>Nematoda</taxon>
        <taxon>Chromadorea</taxon>
        <taxon>Rhabditida</taxon>
        <taxon>Tylenchina</taxon>
        <taxon>Tylenchomorpha</taxon>
        <taxon>Tylenchoidea</taxon>
        <taxon>Heteroderidae</taxon>
        <taxon>Heteroderinae</taxon>
        <taxon>Heterodera</taxon>
    </lineage>
</organism>
<dbReference type="AlphaFoldDB" id="A0ABD2IME3"/>